<keyword evidence="1" id="KW-0677">Repeat</keyword>
<evidence type="ECO:0000313" key="4">
    <source>
        <dbReference type="Proteomes" id="UP001497623"/>
    </source>
</evidence>
<keyword evidence="2" id="KW-0040">ANK repeat</keyword>
<dbReference type="InterPro" id="IPR002110">
    <property type="entry name" value="Ankyrin_rpt"/>
</dbReference>
<dbReference type="PANTHER" id="PTHR24201">
    <property type="entry name" value="ANK_REP_REGION DOMAIN-CONTAINING PROTEIN"/>
    <property type="match status" value="1"/>
</dbReference>
<feature type="non-terminal residue" evidence="3">
    <location>
        <position position="253"/>
    </location>
</feature>
<evidence type="ECO:0000313" key="3">
    <source>
        <dbReference type="EMBL" id="CAL4065690.1"/>
    </source>
</evidence>
<proteinExistence type="predicted"/>
<organism evidence="3 4">
    <name type="scientific">Meganyctiphanes norvegica</name>
    <name type="common">Northern krill</name>
    <name type="synonym">Thysanopoda norvegica</name>
    <dbReference type="NCBI Taxonomy" id="48144"/>
    <lineage>
        <taxon>Eukaryota</taxon>
        <taxon>Metazoa</taxon>
        <taxon>Ecdysozoa</taxon>
        <taxon>Arthropoda</taxon>
        <taxon>Crustacea</taxon>
        <taxon>Multicrustacea</taxon>
        <taxon>Malacostraca</taxon>
        <taxon>Eumalacostraca</taxon>
        <taxon>Eucarida</taxon>
        <taxon>Euphausiacea</taxon>
        <taxon>Euphausiidae</taxon>
        <taxon>Meganyctiphanes</taxon>
    </lineage>
</organism>
<dbReference type="EMBL" id="CAXKWB010001867">
    <property type="protein sequence ID" value="CAL4065690.1"/>
    <property type="molecule type" value="Genomic_DNA"/>
</dbReference>
<dbReference type="Gene3D" id="1.25.40.20">
    <property type="entry name" value="Ankyrin repeat-containing domain"/>
    <property type="match status" value="1"/>
</dbReference>
<dbReference type="InterPro" id="IPR036770">
    <property type="entry name" value="Ankyrin_rpt-contain_sf"/>
</dbReference>
<comment type="caution">
    <text evidence="3">The sequence shown here is derived from an EMBL/GenBank/DDBJ whole genome shotgun (WGS) entry which is preliminary data.</text>
</comment>
<gene>
    <name evidence="3" type="ORF">MNOR_LOCUS4979</name>
</gene>
<feature type="non-terminal residue" evidence="3">
    <location>
        <position position="1"/>
    </location>
</feature>
<dbReference type="Proteomes" id="UP001497623">
    <property type="component" value="Unassembled WGS sequence"/>
</dbReference>
<evidence type="ECO:0000256" key="2">
    <source>
        <dbReference type="ARBA" id="ARBA00023043"/>
    </source>
</evidence>
<dbReference type="SUPFAM" id="SSF48403">
    <property type="entry name" value="Ankyrin repeat"/>
    <property type="match status" value="1"/>
</dbReference>
<accession>A0AAV2PWR4</accession>
<evidence type="ECO:0000256" key="1">
    <source>
        <dbReference type="ARBA" id="ARBA00022737"/>
    </source>
</evidence>
<sequence>PLIIQNKDGYTPVDLAQTYGHVEFYNWAIKKDDYAGYNLSKKPAKVVSRTAYEEKVKELMDWIIRKPGLAELNIRNGYLDMHYQDMQRQTALHHAASAGSLDTVHALLGLGCYPAPVTLDGCTPADLAQERGHCHVHDLLIQRVQHPTPMDWIRNSQNYYDLLTNISTAGRKEDTSDATAQYEMCEAVKKISSLLSQGTPITPPGSMSTELTAMSINNHSPRILELLLSSGAPMYGTDGRYSILQMIWLTTTS</sequence>
<keyword evidence="4" id="KW-1185">Reference proteome</keyword>
<protein>
    <submittedName>
        <fullName evidence="3">Uncharacterized protein</fullName>
    </submittedName>
</protein>
<dbReference type="Pfam" id="PF12796">
    <property type="entry name" value="Ank_2"/>
    <property type="match status" value="1"/>
</dbReference>
<reference evidence="3 4" key="1">
    <citation type="submission" date="2024-05" db="EMBL/GenBank/DDBJ databases">
        <authorList>
            <person name="Wallberg A."/>
        </authorList>
    </citation>
    <scope>NUCLEOTIDE SEQUENCE [LARGE SCALE GENOMIC DNA]</scope>
</reference>
<dbReference type="AlphaFoldDB" id="A0AAV2PWR4"/>
<dbReference type="InterPro" id="IPR050776">
    <property type="entry name" value="Ank_Repeat/CDKN_Inhibitor"/>
</dbReference>
<name>A0AAV2PWR4_MEGNR</name>